<accession>A0A1H6FKQ9</accession>
<evidence type="ECO:0000256" key="2">
    <source>
        <dbReference type="ARBA" id="ARBA00022598"/>
    </source>
</evidence>
<evidence type="ECO:0000256" key="1">
    <source>
        <dbReference type="ARBA" id="ARBA00022490"/>
    </source>
</evidence>
<name>A0A1H6FKQ9_THEAL</name>
<dbReference type="GO" id="GO:0005524">
    <property type="term" value="F:ATP binding"/>
    <property type="evidence" value="ECO:0007669"/>
    <property type="project" value="UniProtKB-UniRule"/>
</dbReference>
<keyword evidence="1 8" id="KW-0963">Cytoplasm</keyword>
<dbReference type="InterPro" id="IPR036676">
    <property type="entry name" value="PurM-like_C_sf"/>
</dbReference>
<evidence type="ECO:0000256" key="5">
    <source>
        <dbReference type="ARBA" id="ARBA00022755"/>
    </source>
</evidence>
<dbReference type="InterPro" id="IPR010918">
    <property type="entry name" value="PurM-like_C_dom"/>
</dbReference>
<dbReference type="STRING" id="29539.SAMN02745716_0558"/>
<feature type="binding site" evidence="8">
    <location>
        <begin position="104"/>
        <end position="107"/>
    </location>
    <ligand>
        <name>substrate</name>
    </ligand>
</feature>
<feature type="domain" description="PurM-like C-terminal" evidence="10">
    <location>
        <begin position="584"/>
        <end position="677"/>
    </location>
</feature>
<feature type="binding site" evidence="8">
    <location>
        <position position="546"/>
    </location>
    <ligand>
        <name>ATP</name>
        <dbReference type="ChEBI" id="CHEBI:30616"/>
    </ligand>
</feature>
<comment type="similarity">
    <text evidence="8">Belongs to the FGAMS family.</text>
</comment>
<evidence type="ECO:0000256" key="4">
    <source>
        <dbReference type="ARBA" id="ARBA00022741"/>
    </source>
</evidence>
<feature type="binding site" evidence="8">
    <location>
        <position position="549"/>
    </location>
    <ligand>
        <name>substrate</name>
    </ligand>
</feature>
<dbReference type="Gene3D" id="3.30.1330.10">
    <property type="entry name" value="PurM-like, N-terminal domain"/>
    <property type="match status" value="2"/>
</dbReference>
<comment type="pathway">
    <text evidence="8">Purine metabolism; IMP biosynthesis via de novo pathway; 5-amino-1-(5-phospho-D-ribosyl)imidazole from N(2)-formyl-N(1)-(5-phospho-D-ribosyl)glycinamide: step 1/2.</text>
</comment>
<dbReference type="GO" id="GO:0005737">
    <property type="term" value="C:cytoplasm"/>
    <property type="evidence" value="ECO:0007669"/>
    <property type="project" value="UniProtKB-SubCell"/>
</dbReference>
<evidence type="ECO:0000256" key="7">
    <source>
        <dbReference type="ARBA" id="ARBA00022842"/>
    </source>
</evidence>
<dbReference type="SUPFAM" id="SSF55326">
    <property type="entry name" value="PurM N-terminal domain-like"/>
    <property type="match status" value="2"/>
</dbReference>
<sequence length="742" mass="78778">MKARPRNGAITAAGSPDQLRDRALELGLTNAEFDLICEKLGRRPNELELAIFSLLWSEHCGYKHSRRLLRRFPRASSRLVFGPGENAGAVDVGGGFVAAFKIESHNHPSAIEPFQGAATGVGGILRDVLALGARPIAVLDSLRFGEPDSARSRYLLDGVVRGIAHYGNAVGVPTVGGEIYFDRAYEQNCLVNAMCVGIARREQLVRSAAAGPGNRVLLLGALTGRDGIGGASVLASADLDESDTDKRPSVQIGDPFEEKKLIECCLELVERRLLVALQDLGAAGLSSSAAEMAAKGGVGIDIEVRRVPLREPEMEPFEIMISESQERMLCVVEPARVDEVTAICARHEVRATIVGQVTTTGQLRVFDNGRLVGEIPARLLVDECPTYELRGERPPRSLYPPPRPRLDAPADLRQQLLTLLGSPNLCSRLPVYEQYDWLVGSRTVLRPGEADAAVLLVDPEHDSRRAVAVATDGNGWRVAADPYRGSVEAVLECAANLACVGATPLGLTNCLNFGNPERPWAAWQLEHAVQGLADACRALGIPVVGGNVSLYNESERGPILPSPIVGMLGLVEDAANAPRAGFAREGDAIVLVGPGGRRSLAASELSRLRGEGLPEALAEFDPGDVIEVLARVRDAARQGILASAHDVAEGGLLVALAECALLGGLGAEVELDSAAEEELFGEGPGWFVVSGPRHAVAPLGQVIGVVGDERLRVRAGRESLDLALDEMRVAWSTPLAAALAGP</sequence>
<organism evidence="12 13">
    <name type="scientific">Thermoleophilum album</name>
    <dbReference type="NCBI Taxonomy" id="29539"/>
    <lineage>
        <taxon>Bacteria</taxon>
        <taxon>Bacillati</taxon>
        <taxon>Actinomycetota</taxon>
        <taxon>Thermoleophilia</taxon>
        <taxon>Thermoleophilales</taxon>
        <taxon>Thermoleophilaceae</taxon>
        <taxon>Thermoleophilum</taxon>
    </lineage>
</organism>
<comment type="subunit">
    <text evidence="8">Monomer. Part of the FGAM synthase complex composed of 1 PurL, 1 PurQ and 2 PurS subunits.</text>
</comment>
<dbReference type="PANTHER" id="PTHR43555:SF1">
    <property type="entry name" value="PHOSPHORIBOSYLFORMYLGLYCINAMIDINE SYNTHASE SUBUNIT PURL"/>
    <property type="match status" value="1"/>
</dbReference>
<feature type="binding site" evidence="8">
    <location>
        <position position="547"/>
    </location>
    <ligand>
        <name>Mg(2+)</name>
        <dbReference type="ChEBI" id="CHEBI:18420"/>
        <label>1</label>
    </ligand>
</feature>
<evidence type="ECO:0000313" key="13">
    <source>
        <dbReference type="Proteomes" id="UP000222056"/>
    </source>
</evidence>
<dbReference type="GO" id="GO:0006189">
    <property type="term" value="P:'de novo' IMP biosynthetic process"/>
    <property type="evidence" value="ECO:0007669"/>
    <property type="project" value="UniProtKB-UniRule"/>
</dbReference>
<proteinExistence type="inferred from homology"/>
<dbReference type="GO" id="GO:0004642">
    <property type="term" value="F:phosphoribosylformylglycinamidine synthase activity"/>
    <property type="evidence" value="ECO:0007669"/>
    <property type="project" value="UniProtKB-UniRule"/>
</dbReference>
<keyword evidence="6 8" id="KW-0067">ATP-binding</keyword>
<comment type="caution">
    <text evidence="8">Lacks conserved residue(s) required for the propagation of feature annotation.</text>
</comment>
<dbReference type="PANTHER" id="PTHR43555">
    <property type="entry name" value="PHOSPHORIBOSYLFORMYLGLYCINAMIDINE SYNTHASE SUBUNIT PURL"/>
    <property type="match status" value="1"/>
</dbReference>
<evidence type="ECO:0000313" key="12">
    <source>
        <dbReference type="EMBL" id="SEH10800.1"/>
    </source>
</evidence>
<dbReference type="EMBL" id="FNWJ01000001">
    <property type="protein sequence ID" value="SEH10800.1"/>
    <property type="molecule type" value="Genomic_DNA"/>
</dbReference>
<dbReference type="CDD" id="cd02203">
    <property type="entry name" value="PurL_repeat1"/>
    <property type="match status" value="1"/>
</dbReference>
<dbReference type="Pfam" id="PF18072">
    <property type="entry name" value="FGAR-AT_linker"/>
    <property type="match status" value="1"/>
</dbReference>
<feature type="domain" description="PurM-like N-terminal" evidence="9">
    <location>
        <begin position="84"/>
        <end position="199"/>
    </location>
</feature>
<keyword evidence="13" id="KW-1185">Reference proteome</keyword>
<evidence type="ECO:0000256" key="8">
    <source>
        <dbReference type="HAMAP-Rule" id="MF_00420"/>
    </source>
</evidence>
<gene>
    <name evidence="8" type="primary">purL</name>
    <name evidence="12" type="ORF">SAMN02745716_0558</name>
</gene>
<feature type="binding site" evidence="8">
    <location>
        <position position="509"/>
    </location>
    <ligand>
        <name>ATP</name>
        <dbReference type="ChEBI" id="CHEBI:30616"/>
    </ligand>
</feature>
<feature type="domain" description="PurM-like C-terminal" evidence="10">
    <location>
        <begin position="211"/>
        <end position="366"/>
    </location>
</feature>
<evidence type="ECO:0000256" key="6">
    <source>
        <dbReference type="ARBA" id="ARBA00022840"/>
    </source>
</evidence>
<dbReference type="GO" id="GO:0000287">
    <property type="term" value="F:magnesium ion binding"/>
    <property type="evidence" value="ECO:0007669"/>
    <property type="project" value="UniProtKB-UniRule"/>
</dbReference>
<dbReference type="FunFam" id="3.30.1330.10:FF:000004">
    <property type="entry name" value="Phosphoribosylformylglycinamidine synthase subunit PurL"/>
    <property type="match status" value="1"/>
</dbReference>
<feature type="domain" description="PurM-like N-terminal" evidence="9">
    <location>
        <begin position="451"/>
        <end position="571"/>
    </location>
</feature>
<dbReference type="Proteomes" id="UP000222056">
    <property type="component" value="Unassembled WGS sequence"/>
</dbReference>
<feature type="binding site" evidence="8">
    <location>
        <position position="127"/>
    </location>
    <ligand>
        <name>Mg(2+)</name>
        <dbReference type="ChEBI" id="CHEBI:18420"/>
        <label>2</label>
    </ligand>
</feature>
<dbReference type="EC" id="6.3.5.3" evidence="8"/>
<dbReference type="NCBIfam" id="TIGR01736">
    <property type="entry name" value="FGAM_synth_II"/>
    <property type="match status" value="1"/>
</dbReference>
<feature type="binding site" evidence="8">
    <location>
        <position position="279"/>
    </location>
    <ligand>
        <name>Mg(2+)</name>
        <dbReference type="ChEBI" id="CHEBI:18420"/>
        <label>2</label>
    </ligand>
</feature>
<dbReference type="HAMAP" id="MF_00420">
    <property type="entry name" value="PurL_2"/>
    <property type="match status" value="1"/>
</dbReference>
<keyword evidence="2 8" id="KW-0436">Ligase</keyword>
<comment type="function">
    <text evidence="8">Part of the phosphoribosylformylglycinamidine synthase complex involved in the purines biosynthetic pathway. Catalyzes the ATP-dependent conversion of formylglycinamide ribonucleotide (FGAR) and glutamine to yield formylglycinamidine ribonucleotide (FGAM) and glutamate. The FGAM synthase complex is composed of three subunits. PurQ produces an ammonia molecule by converting glutamine to glutamate. PurL transfers the ammonia molecule to FGAR to form FGAM in an ATP-dependent manner. PurS interacts with PurQ and PurL and is thought to assist in the transfer of the ammonia molecule from PurQ to PurL.</text>
</comment>
<dbReference type="Gene3D" id="3.90.650.10">
    <property type="entry name" value="PurM-like C-terminal domain"/>
    <property type="match status" value="2"/>
</dbReference>
<feature type="binding site" evidence="8">
    <location>
        <begin position="323"/>
        <end position="325"/>
    </location>
    <ligand>
        <name>substrate</name>
    </ligand>
</feature>
<dbReference type="RefSeq" id="WP_218138208.1">
    <property type="nucleotide sequence ID" value="NZ_FNWJ01000001.1"/>
</dbReference>
<feature type="binding site" evidence="8">
    <location>
        <position position="101"/>
    </location>
    <ligand>
        <name>ATP</name>
        <dbReference type="ChEBI" id="CHEBI:30616"/>
    </ligand>
</feature>
<evidence type="ECO:0000259" key="9">
    <source>
        <dbReference type="Pfam" id="PF00586"/>
    </source>
</evidence>
<dbReference type="PIRSF" id="PIRSF001587">
    <property type="entry name" value="FGAM_synthase_II"/>
    <property type="match status" value="1"/>
</dbReference>
<feature type="binding site" evidence="8">
    <location>
        <position position="62"/>
    </location>
    <ligand>
        <name>ATP</name>
        <dbReference type="ChEBI" id="CHEBI:30616"/>
    </ligand>
</feature>
<feature type="active site" description="Proton acceptor" evidence="8">
    <location>
        <position position="105"/>
    </location>
</feature>
<feature type="binding site" evidence="8">
    <location>
        <position position="251"/>
    </location>
    <ligand>
        <name>substrate</name>
    </ligand>
</feature>
<dbReference type="InterPro" id="IPR016188">
    <property type="entry name" value="PurM-like_N"/>
</dbReference>
<dbReference type="Pfam" id="PF02769">
    <property type="entry name" value="AIRS_C"/>
    <property type="match status" value="2"/>
</dbReference>
<dbReference type="InterPro" id="IPR010074">
    <property type="entry name" value="PRibForGlyAmidine_synth_PurL"/>
</dbReference>
<feature type="binding site" evidence="8">
    <location>
        <position position="126"/>
    </location>
    <ligand>
        <name>substrate</name>
    </ligand>
</feature>
<keyword evidence="7 8" id="KW-0460">Magnesium</keyword>
<reference evidence="13" key="1">
    <citation type="submission" date="2016-10" db="EMBL/GenBank/DDBJ databases">
        <authorList>
            <person name="Varghese N."/>
            <person name="Submissions S."/>
        </authorList>
    </citation>
    <scope>NUCLEOTIDE SEQUENCE [LARGE SCALE GENOMIC DNA]</scope>
    <source>
        <strain evidence="13">ATCC 35263</strain>
    </source>
</reference>
<comment type="catalytic activity">
    <reaction evidence="8">
        <text>N(2)-formyl-N(1)-(5-phospho-beta-D-ribosyl)glycinamide + L-glutamine + ATP + H2O = 2-formamido-N(1)-(5-O-phospho-beta-D-ribosyl)acetamidine + L-glutamate + ADP + phosphate + H(+)</text>
        <dbReference type="Rhea" id="RHEA:17129"/>
        <dbReference type="ChEBI" id="CHEBI:15377"/>
        <dbReference type="ChEBI" id="CHEBI:15378"/>
        <dbReference type="ChEBI" id="CHEBI:29985"/>
        <dbReference type="ChEBI" id="CHEBI:30616"/>
        <dbReference type="ChEBI" id="CHEBI:43474"/>
        <dbReference type="ChEBI" id="CHEBI:58359"/>
        <dbReference type="ChEBI" id="CHEBI:147286"/>
        <dbReference type="ChEBI" id="CHEBI:147287"/>
        <dbReference type="ChEBI" id="CHEBI:456216"/>
        <dbReference type="EC" id="6.3.5.3"/>
    </reaction>
</comment>
<dbReference type="CDD" id="cd02204">
    <property type="entry name" value="PurL_repeat2"/>
    <property type="match status" value="1"/>
</dbReference>
<feature type="active site" evidence="8">
    <location>
        <position position="59"/>
    </location>
</feature>
<evidence type="ECO:0000256" key="3">
    <source>
        <dbReference type="ARBA" id="ARBA00022723"/>
    </source>
</evidence>
<keyword evidence="5 8" id="KW-0658">Purine biosynthesis</keyword>
<dbReference type="SUPFAM" id="SSF56042">
    <property type="entry name" value="PurM C-terminal domain-like"/>
    <property type="match status" value="2"/>
</dbReference>
<dbReference type="InterPro" id="IPR036921">
    <property type="entry name" value="PurM-like_N_sf"/>
</dbReference>
<keyword evidence="3 8" id="KW-0479">Metal-binding</keyword>
<keyword evidence="4 8" id="KW-0547">Nucleotide-binding</keyword>
<dbReference type="UniPathway" id="UPA00074">
    <property type="reaction ID" value="UER00128"/>
</dbReference>
<comment type="subcellular location">
    <subcellularLocation>
        <location evidence="8">Cytoplasm</location>
    </subcellularLocation>
</comment>
<dbReference type="AlphaFoldDB" id="A0A1H6FKQ9"/>
<dbReference type="Pfam" id="PF00586">
    <property type="entry name" value="AIRS"/>
    <property type="match status" value="2"/>
</dbReference>
<feature type="binding site" evidence="8">
    <location>
        <position position="103"/>
    </location>
    <ligand>
        <name>Mg(2+)</name>
        <dbReference type="ChEBI" id="CHEBI:18420"/>
        <label>1</label>
    </ligand>
</feature>
<protein>
    <recommendedName>
        <fullName evidence="8">Phosphoribosylformylglycinamidine synthase subunit PurL</fullName>
        <shortName evidence="8">FGAM synthase</shortName>
        <ecNumber evidence="8">6.3.5.3</ecNumber>
    </recommendedName>
    <alternativeName>
        <fullName evidence="8">Formylglycinamide ribonucleotide amidotransferase subunit II</fullName>
        <shortName evidence="8">FGAR amidotransferase II</shortName>
        <shortName evidence="8">FGAR-AT II</shortName>
    </alternativeName>
    <alternativeName>
        <fullName evidence="8">Glutamine amidotransferase PurL</fullName>
    </alternativeName>
    <alternativeName>
        <fullName evidence="8">Phosphoribosylformylglycinamidine synthase subunit II</fullName>
    </alternativeName>
</protein>
<dbReference type="NCBIfam" id="NF002290">
    <property type="entry name" value="PRK01213.1"/>
    <property type="match status" value="1"/>
</dbReference>
<dbReference type="InterPro" id="IPR041609">
    <property type="entry name" value="PurL_linker"/>
</dbReference>
<evidence type="ECO:0000259" key="11">
    <source>
        <dbReference type="Pfam" id="PF18072"/>
    </source>
</evidence>
<evidence type="ECO:0000259" key="10">
    <source>
        <dbReference type="Pfam" id="PF02769"/>
    </source>
</evidence>
<feature type="domain" description="Phosphoribosylformylglycinamidine synthase linker" evidence="11">
    <location>
        <begin position="22"/>
        <end position="63"/>
    </location>
</feature>